<evidence type="ECO:0000313" key="5">
    <source>
        <dbReference type="Proteomes" id="UP000246569"/>
    </source>
</evidence>
<dbReference type="AlphaFoldDB" id="A0A317MPV8"/>
<dbReference type="PANTHER" id="PTHR20858:SF17">
    <property type="entry name" value="HYDROXYMETHYLPYRIMIDINE_PHOSPHOMETHYLPYRIMIDINE KINASE THI20-RELATED"/>
    <property type="match status" value="1"/>
</dbReference>
<dbReference type="Gene3D" id="3.40.1190.20">
    <property type="match status" value="1"/>
</dbReference>
<dbReference type="GO" id="GO:0008972">
    <property type="term" value="F:phosphomethylpyrimidine kinase activity"/>
    <property type="evidence" value="ECO:0007669"/>
    <property type="project" value="InterPro"/>
</dbReference>
<dbReference type="GO" id="GO:0008902">
    <property type="term" value="F:hydroxymethylpyrimidine kinase activity"/>
    <property type="evidence" value="ECO:0007669"/>
    <property type="project" value="UniProtKB-EC"/>
</dbReference>
<dbReference type="InterPro" id="IPR029056">
    <property type="entry name" value="Ribokinase-like"/>
</dbReference>
<dbReference type="EMBL" id="QGTJ01000017">
    <property type="protein sequence ID" value="PWV58456.1"/>
    <property type="molecule type" value="Genomic_DNA"/>
</dbReference>
<accession>A0A317MPV8</accession>
<dbReference type="PANTHER" id="PTHR20858">
    <property type="entry name" value="PHOSPHOMETHYLPYRIMIDINE KINASE"/>
    <property type="match status" value="1"/>
</dbReference>
<protein>
    <recommendedName>
        <fullName evidence="2">hydroxymethylpyrimidine kinase</fullName>
        <ecNumber evidence="2">2.7.1.49</ecNumber>
    </recommendedName>
</protein>
<dbReference type="UniPathway" id="UPA00060">
    <property type="reaction ID" value="UER00138"/>
</dbReference>
<dbReference type="Pfam" id="PF08543">
    <property type="entry name" value="Phos_pyr_kin"/>
    <property type="match status" value="1"/>
</dbReference>
<evidence type="ECO:0000259" key="3">
    <source>
        <dbReference type="Pfam" id="PF08543"/>
    </source>
</evidence>
<dbReference type="Proteomes" id="UP000246569">
    <property type="component" value="Unassembled WGS sequence"/>
</dbReference>
<dbReference type="GO" id="GO:0009229">
    <property type="term" value="P:thiamine diphosphate biosynthetic process"/>
    <property type="evidence" value="ECO:0007669"/>
    <property type="project" value="UniProtKB-UniPathway"/>
</dbReference>
<dbReference type="SUPFAM" id="SSF53613">
    <property type="entry name" value="Ribokinase-like"/>
    <property type="match status" value="1"/>
</dbReference>
<proteinExistence type="predicted"/>
<evidence type="ECO:0000256" key="1">
    <source>
        <dbReference type="ARBA" id="ARBA00004948"/>
    </source>
</evidence>
<reference evidence="4 5" key="1">
    <citation type="submission" date="2018-05" db="EMBL/GenBank/DDBJ databases">
        <title>Genomic Encyclopedia of Type Strains, Phase IV (KMG-IV): sequencing the most valuable type-strain genomes for metagenomic binning, comparative biology and taxonomic classification.</title>
        <authorList>
            <person name="Goeker M."/>
        </authorList>
    </citation>
    <scope>NUCLEOTIDE SEQUENCE [LARGE SCALE GENOMIC DNA]</scope>
    <source>
        <strain evidence="4 5">DSM 23606</strain>
    </source>
</reference>
<dbReference type="EC" id="2.7.1.49" evidence="2"/>
<sequence length="272" mass="29155">MSQSYPVPVVMTLAGNDPSGGAGIQADIEGIASMGCHAAPVITALTVQDSRDVYQLIPLDPDLVYAQARAVLADIPVAAFKVGLIGSPGIAEVLEVLFEDYPHIPVILDPVLAAGGGHDFDSVHMSETIRTLLPHVTVLTPNSVEARRLAPEADTLDACAMALLAQDCEYVLITGTHENTPRVVNTLYANHRLLESYTWERLPHSYHGSGCTLAAALAGLLAQGQEVLSAIYQAQEYTWEALRGGYRIGAGQHMPNRLFWADDNEQGDADDD</sequence>
<comment type="caution">
    <text evidence="4">The sequence shown here is derived from an EMBL/GenBank/DDBJ whole genome shotgun (WGS) entry which is preliminary data.</text>
</comment>
<dbReference type="GO" id="GO:0009228">
    <property type="term" value="P:thiamine biosynthetic process"/>
    <property type="evidence" value="ECO:0007669"/>
    <property type="project" value="InterPro"/>
</dbReference>
<keyword evidence="5" id="KW-1185">Reference proteome</keyword>
<evidence type="ECO:0000256" key="2">
    <source>
        <dbReference type="ARBA" id="ARBA00012135"/>
    </source>
</evidence>
<keyword evidence="4" id="KW-0418">Kinase</keyword>
<dbReference type="GO" id="GO:0005829">
    <property type="term" value="C:cytosol"/>
    <property type="evidence" value="ECO:0007669"/>
    <property type="project" value="TreeGrafter"/>
</dbReference>
<feature type="domain" description="Pyridoxamine kinase/Phosphomethylpyrimidine kinase" evidence="3">
    <location>
        <begin position="17"/>
        <end position="253"/>
    </location>
</feature>
<gene>
    <name evidence="4" type="ORF">C7443_11716</name>
</gene>
<organism evidence="4 5">
    <name type="scientific">Plasticicumulans acidivorans</name>
    <dbReference type="NCBI Taxonomy" id="886464"/>
    <lineage>
        <taxon>Bacteria</taxon>
        <taxon>Pseudomonadati</taxon>
        <taxon>Pseudomonadota</taxon>
        <taxon>Gammaproteobacteria</taxon>
        <taxon>Candidatus Competibacteraceae</taxon>
        <taxon>Plasticicumulans</taxon>
    </lineage>
</organism>
<dbReference type="InterPro" id="IPR004399">
    <property type="entry name" value="HMP/HMP-P_kinase_dom"/>
</dbReference>
<comment type="pathway">
    <text evidence="1">Cofactor biosynthesis; thiamine diphosphate biosynthesis.</text>
</comment>
<dbReference type="InterPro" id="IPR013749">
    <property type="entry name" value="PM/HMP-P_kinase-1"/>
</dbReference>
<dbReference type="RefSeq" id="WP_110020547.1">
    <property type="nucleotide sequence ID" value="NZ_QGTJ01000017.1"/>
</dbReference>
<dbReference type="CDD" id="cd01169">
    <property type="entry name" value="HMPP_kinase"/>
    <property type="match status" value="1"/>
</dbReference>
<name>A0A317MPV8_9GAMM</name>
<evidence type="ECO:0000313" key="4">
    <source>
        <dbReference type="EMBL" id="PWV58456.1"/>
    </source>
</evidence>
<dbReference type="OrthoDB" id="9810880at2"/>
<keyword evidence="4" id="KW-0808">Transferase</keyword>